<keyword evidence="14" id="KW-0732">Signal</keyword>
<evidence type="ECO:0000256" key="4">
    <source>
        <dbReference type="ARBA" id="ARBA00022475"/>
    </source>
</evidence>
<dbReference type="KEGG" id="ame:100576097"/>
<name>A0A7M7MUJ1_APIME</name>
<keyword evidence="5 13" id="KW-0812">Transmembrane</keyword>
<evidence type="ECO:0000256" key="11">
    <source>
        <dbReference type="ARBA" id="ARBA00023286"/>
    </source>
</evidence>
<feature type="transmembrane region" description="Helical" evidence="13">
    <location>
        <begin position="350"/>
        <end position="371"/>
    </location>
</feature>
<reference evidence="17" key="1">
    <citation type="submission" date="2021-01" db="UniProtKB">
        <authorList>
            <consortium name="EnsemblMetazoa"/>
        </authorList>
    </citation>
    <scope>IDENTIFICATION</scope>
    <source>
        <strain evidence="17">DH4</strain>
    </source>
</reference>
<keyword evidence="9 19" id="KW-0675">Receptor</keyword>
<evidence type="ECO:0000256" key="7">
    <source>
        <dbReference type="ARBA" id="ARBA00023065"/>
    </source>
</evidence>
<dbReference type="GeneID" id="100576097"/>
<accession>A0A7M7MUJ1</accession>
<dbReference type="RefSeq" id="XP_026301346.1">
    <property type="nucleotide sequence ID" value="XM_026445561.1"/>
</dbReference>
<dbReference type="AlphaFoldDB" id="A0A7M7MUJ1"/>
<organism evidence="17">
    <name type="scientific">Apis mellifera</name>
    <name type="common">Honeybee</name>
    <dbReference type="NCBI Taxonomy" id="7460"/>
    <lineage>
        <taxon>Eukaryota</taxon>
        <taxon>Metazoa</taxon>
        <taxon>Ecdysozoa</taxon>
        <taxon>Arthropoda</taxon>
        <taxon>Hexapoda</taxon>
        <taxon>Insecta</taxon>
        <taxon>Pterygota</taxon>
        <taxon>Neoptera</taxon>
        <taxon>Endopterygota</taxon>
        <taxon>Hymenoptera</taxon>
        <taxon>Apocrita</taxon>
        <taxon>Aculeata</taxon>
        <taxon>Apoidea</taxon>
        <taxon>Anthophila</taxon>
        <taxon>Apidae</taxon>
        <taxon>Apis</taxon>
    </lineage>
</organism>
<evidence type="ECO:0000256" key="6">
    <source>
        <dbReference type="ARBA" id="ARBA00022989"/>
    </source>
</evidence>
<reference evidence="19" key="2">
    <citation type="submission" date="2025-04" db="UniProtKB">
        <authorList>
            <consortium name="RefSeq"/>
        </authorList>
    </citation>
    <scope>IDENTIFICATION</scope>
    <source>
        <strain evidence="19">DH4</strain>
        <tissue evidence="19">Whole body</tissue>
    </source>
</reference>
<evidence type="ECO:0000313" key="18">
    <source>
        <dbReference type="Proteomes" id="UP000005203"/>
    </source>
</evidence>
<feature type="signal peptide" evidence="14">
    <location>
        <begin position="1"/>
        <end position="28"/>
    </location>
</feature>
<feature type="transmembrane region" description="Helical" evidence="13">
    <location>
        <begin position="602"/>
        <end position="622"/>
    </location>
</feature>
<keyword evidence="12" id="KW-0407">Ion channel</keyword>
<dbReference type="Proteomes" id="UP000005203">
    <property type="component" value="Linkage group LG15"/>
</dbReference>
<evidence type="ECO:0000256" key="10">
    <source>
        <dbReference type="ARBA" id="ARBA00023180"/>
    </source>
</evidence>
<dbReference type="Gene3D" id="3.40.190.10">
    <property type="entry name" value="Periplasmic binding protein-like II"/>
    <property type="match status" value="2"/>
</dbReference>
<dbReference type="Pfam" id="PF00060">
    <property type="entry name" value="Lig_chan"/>
    <property type="match status" value="1"/>
</dbReference>
<dbReference type="InterPro" id="IPR052192">
    <property type="entry name" value="Insect_Ionotropic_Sensory_Rcpt"/>
</dbReference>
<evidence type="ECO:0000256" key="12">
    <source>
        <dbReference type="ARBA" id="ARBA00023303"/>
    </source>
</evidence>
<keyword evidence="7" id="KW-0406">Ion transport</keyword>
<dbReference type="EnsemblMetazoa" id="XM_026445561">
    <property type="protein sequence ID" value="XP_026301346"/>
    <property type="gene ID" value="LOC100576097"/>
</dbReference>
<evidence type="ECO:0000256" key="1">
    <source>
        <dbReference type="ARBA" id="ARBA00004651"/>
    </source>
</evidence>
<dbReference type="InterPro" id="IPR019594">
    <property type="entry name" value="Glu/Gly-bd"/>
</dbReference>
<evidence type="ECO:0000256" key="8">
    <source>
        <dbReference type="ARBA" id="ARBA00023136"/>
    </source>
</evidence>
<dbReference type="PANTHER" id="PTHR42643:SF30">
    <property type="entry name" value="IONOTROPIC RECEPTOR 40A-RELATED"/>
    <property type="match status" value="1"/>
</dbReference>
<gene>
    <name evidence="19" type="primary">LOC100576097</name>
</gene>
<keyword evidence="11" id="KW-1071">Ligand-gated ion channel</keyword>
<accession>A0A8B8HBF0</accession>
<dbReference type="InterPro" id="IPR001320">
    <property type="entry name" value="Iontro_rcpt_C"/>
</dbReference>
<evidence type="ECO:0000256" key="3">
    <source>
        <dbReference type="ARBA" id="ARBA00022448"/>
    </source>
</evidence>
<keyword evidence="10" id="KW-0325">Glycoprotein</keyword>
<keyword evidence="18" id="KW-1185">Reference proteome</keyword>
<dbReference type="GO" id="GO:0050906">
    <property type="term" value="P:detection of stimulus involved in sensory perception"/>
    <property type="evidence" value="ECO:0007669"/>
    <property type="project" value="UniProtKB-ARBA"/>
</dbReference>
<feature type="chain" id="PRO_5044660698" evidence="14">
    <location>
        <begin position="29"/>
        <end position="637"/>
    </location>
</feature>
<dbReference type="GO" id="GO:0005886">
    <property type="term" value="C:plasma membrane"/>
    <property type="evidence" value="ECO:0007669"/>
    <property type="project" value="UniProtKB-SubCell"/>
</dbReference>
<evidence type="ECO:0000256" key="14">
    <source>
        <dbReference type="SAM" id="SignalP"/>
    </source>
</evidence>
<sequence>MTNFQFHTTLLLLCVSSCVYLDILPVKAESILIRPYYVYENLIKGVHDYFNNTCIILFHGSSKLIEEEGLQEMDGLLTLQTRFSKYLHIRTVIMDFHMFKNRVEKTYHHIKRPLFVLLNDFKEIKEQFVSVSKWITMAYPTWLLFLRDETRFEEFLSDVYIPFDCVFMVAQRDRQGSEIIQDVYRIGKEDYLRSMTFGTWNSSHGFQGPLLGLYQRRHDLHGHNIRVVAINDPPISRISRDKAGQPFGITGFFGEVIQLLQEGMNCTFSYKEAETWGVQLLNGSWTGSIRMLIEDETDLIATEMMMSSDRLDVLKFTTPIYTSKCRVFIKRPDTTAVKWNAYLAPFAWNIWNVIALTIVIVTLTIAGIDAFSRRIEWLSSIGGGTPRPSNDLFEILFHVFGVFCGQSMDQSLLDPTRMVHLSVHLTAVVVIAAYSAALISYLAIKTFVMPFTTMKGLLEDGGYRFAVVANSAEYSFFQNTTDTVLSIMFEELLTRETDLPINYLDGLQRVCREKNYAFMTLDNMASVLQGKVDCVLEPLDVIMQVTIAMAVPFQSPYRGIIDTNILLLRDSGILQRLLKIEWSNDEIRRIKKGWTSVELEDAAPLLLFLIAVYTIVCLLLLVERLIDRNRERRSKTN</sequence>
<dbReference type="PANTHER" id="PTHR42643">
    <property type="entry name" value="IONOTROPIC RECEPTOR 20A-RELATED"/>
    <property type="match status" value="1"/>
</dbReference>
<dbReference type="Pfam" id="PF10613">
    <property type="entry name" value="Lig_chan-Glu_bd"/>
    <property type="match status" value="1"/>
</dbReference>
<dbReference type="OrthoDB" id="6117597at2759"/>
<feature type="domain" description="Ionotropic glutamate receptor L-glutamate and glycine-binding" evidence="16">
    <location>
        <begin position="225"/>
        <end position="332"/>
    </location>
</feature>
<keyword evidence="4" id="KW-1003">Cell membrane</keyword>
<comment type="similarity">
    <text evidence="2">Belongs to the glutamate-gated ion channel (TC 1.A.10.1) family.</text>
</comment>
<comment type="subcellular location">
    <subcellularLocation>
        <location evidence="1">Cell membrane</location>
        <topology evidence="1">Multi-pass membrane protein</topology>
    </subcellularLocation>
</comment>
<dbReference type="SUPFAM" id="SSF53850">
    <property type="entry name" value="Periplasmic binding protein-like II"/>
    <property type="match status" value="1"/>
</dbReference>
<feature type="transmembrane region" description="Helical" evidence="13">
    <location>
        <begin position="421"/>
        <end position="444"/>
    </location>
</feature>
<proteinExistence type="inferred from homology"/>
<evidence type="ECO:0000256" key="5">
    <source>
        <dbReference type="ARBA" id="ARBA00022692"/>
    </source>
</evidence>
<evidence type="ECO:0000256" key="2">
    <source>
        <dbReference type="ARBA" id="ARBA00008685"/>
    </source>
</evidence>
<keyword evidence="6 13" id="KW-1133">Transmembrane helix</keyword>
<evidence type="ECO:0000313" key="17">
    <source>
        <dbReference type="EnsemblMetazoa" id="XP_026301346"/>
    </source>
</evidence>
<dbReference type="GO" id="GO:0015276">
    <property type="term" value="F:ligand-gated monoatomic ion channel activity"/>
    <property type="evidence" value="ECO:0007669"/>
    <property type="project" value="InterPro"/>
</dbReference>
<evidence type="ECO:0000313" key="19">
    <source>
        <dbReference type="RefSeq" id="XP_026301346.1"/>
    </source>
</evidence>
<protein>
    <submittedName>
        <fullName evidence="19">Glutamate receptor U1</fullName>
    </submittedName>
</protein>
<evidence type="ECO:0000259" key="16">
    <source>
        <dbReference type="Pfam" id="PF10613"/>
    </source>
</evidence>
<evidence type="ECO:0000256" key="9">
    <source>
        <dbReference type="ARBA" id="ARBA00023170"/>
    </source>
</evidence>
<evidence type="ECO:0000256" key="13">
    <source>
        <dbReference type="SAM" id="Phobius"/>
    </source>
</evidence>
<evidence type="ECO:0000259" key="15">
    <source>
        <dbReference type="Pfam" id="PF00060"/>
    </source>
</evidence>
<feature type="domain" description="Ionotropic glutamate receptor C-terminal" evidence="15">
    <location>
        <begin position="348"/>
        <end position="488"/>
    </location>
</feature>
<keyword evidence="3" id="KW-0813">Transport</keyword>
<keyword evidence="8 13" id="KW-0472">Membrane</keyword>